<dbReference type="AlphaFoldDB" id="A0AA49IXK6"/>
<evidence type="ECO:0000313" key="2">
    <source>
        <dbReference type="EMBL" id="WIM05098.1"/>
    </source>
</evidence>
<dbReference type="PANTHER" id="PTHR36173">
    <property type="entry name" value="RIBONUCLEASE VAPC16-RELATED"/>
    <property type="match status" value="1"/>
</dbReference>
<feature type="domain" description="PIN" evidence="1">
    <location>
        <begin position="1"/>
        <end position="119"/>
    </location>
</feature>
<dbReference type="Pfam" id="PF01850">
    <property type="entry name" value="PIN"/>
    <property type="match status" value="1"/>
</dbReference>
<dbReference type="SUPFAM" id="SSF88723">
    <property type="entry name" value="PIN domain-like"/>
    <property type="match status" value="1"/>
</dbReference>
<name>A0AA49IXK6_9PROT</name>
<dbReference type="InterPro" id="IPR041705">
    <property type="entry name" value="PIN_Sll0205"/>
</dbReference>
<reference evidence="2" key="1">
    <citation type="journal article" date="2023" name="Nat. Microbiol.">
        <title>Enrichment and characterization of a nitric oxide-reducing microbial community in a continuous bioreactor.</title>
        <authorList>
            <person name="Garrido-Amador P."/>
            <person name="Stortenbeker N."/>
            <person name="Wessels H.J.C.T."/>
            <person name="Speth D.R."/>
            <person name="Garcia-Heredia I."/>
            <person name="Kartal B."/>
        </authorList>
    </citation>
    <scope>NUCLEOTIDE SEQUENCE</scope>
    <source>
        <strain evidence="2">MAG1</strain>
    </source>
</reference>
<organism evidence="2">
    <name type="scientific">Candidatus Nitricoxidivorans perseverans</name>
    <dbReference type="NCBI Taxonomy" id="2975601"/>
    <lineage>
        <taxon>Bacteria</taxon>
        <taxon>Pseudomonadati</taxon>
        <taxon>Pseudomonadota</taxon>
        <taxon>Betaproteobacteria</taxon>
        <taxon>Nitrosomonadales</taxon>
        <taxon>Sterolibacteriaceae</taxon>
        <taxon>Candidatus Nitricoxidivorans</taxon>
    </lineage>
</organism>
<dbReference type="EMBL" id="CP107246">
    <property type="protein sequence ID" value="WIM05098.1"/>
    <property type="molecule type" value="Genomic_DNA"/>
</dbReference>
<dbReference type="PANTHER" id="PTHR36173:SF1">
    <property type="entry name" value="RIBONUCLEASE VAPC22"/>
    <property type="match status" value="1"/>
</dbReference>
<sequence>MILDTHTLLWMDRDDAALSPESRRQIEIAWRTGRVAVSAISFWEAAMLAERERITLPVPAERWRADWLQAGLIEIPLDGRIALLSCRLENFHRDPADRFIVATAIDRNVPLMTADQKILDWAGNLDRLDARGR</sequence>
<gene>
    <name evidence="2" type="ORF">OHM77_10385</name>
</gene>
<dbReference type="InterPro" id="IPR002716">
    <property type="entry name" value="PIN_dom"/>
</dbReference>
<dbReference type="InterPro" id="IPR052919">
    <property type="entry name" value="TA_system_RNase"/>
</dbReference>
<accession>A0AA49IXK6</accession>
<dbReference type="InterPro" id="IPR029060">
    <property type="entry name" value="PIN-like_dom_sf"/>
</dbReference>
<dbReference type="Proteomes" id="UP001234916">
    <property type="component" value="Chromosome"/>
</dbReference>
<proteinExistence type="predicted"/>
<dbReference type="CDD" id="cd09872">
    <property type="entry name" value="PIN_Sll0205-like"/>
    <property type="match status" value="1"/>
</dbReference>
<evidence type="ECO:0000259" key="1">
    <source>
        <dbReference type="Pfam" id="PF01850"/>
    </source>
</evidence>
<dbReference type="KEGG" id="npv:OHM77_10385"/>
<protein>
    <submittedName>
        <fullName evidence="2">Type II toxin-antitoxin system VapC family toxin</fullName>
    </submittedName>
</protein>
<dbReference type="Gene3D" id="3.40.50.1010">
    <property type="entry name" value="5'-nuclease"/>
    <property type="match status" value="1"/>
</dbReference>